<proteinExistence type="predicted"/>
<name>A0A327NJM8_9BACT</name>
<dbReference type="InterPro" id="IPR008969">
    <property type="entry name" value="CarboxyPept-like_regulatory"/>
</dbReference>
<reference evidence="1 2" key="1">
    <citation type="submission" date="2018-06" db="EMBL/GenBank/DDBJ databases">
        <title>Spirosoma sp. HMF3257 Genome sequencing and assembly.</title>
        <authorList>
            <person name="Kang H."/>
            <person name="Cha I."/>
            <person name="Kim H."/>
            <person name="Kang J."/>
            <person name="Joh K."/>
        </authorList>
    </citation>
    <scope>NUCLEOTIDE SEQUENCE [LARGE SCALE GENOMIC DNA]</scope>
    <source>
        <strain evidence="1 2">HMF3257</strain>
    </source>
</reference>
<protein>
    <recommendedName>
        <fullName evidence="3">Carboxypeptidase-like regulatory domain-containing protein</fullName>
    </recommendedName>
</protein>
<dbReference type="AlphaFoldDB" id="A0A327NJM8"/>
<dbReference type="RefSeq" id="WP_111342007.1">
    <property type="nucleotide sequence ID" value="NZ_QLII01000001.1"/>
</dbReference>
<organism evidence="1 2">
    <name type="scientific">Spirosoma telluris</name>
    <dbReference type="NCBI Taxonomy" id="2183553"/>
    <lineage>
        <taxon>Bacteria</taxon>
        <taxon>Pseudomonadati</taxon>
        <taxon>Bacteroidota</taxon>
        <taxon>Cytophagia</taxon>
        <taxon>Cytophagales</taxon>
        <taxon>Cytophagaceae</taxon>
        <taxon>Spirosoma</taxon>
    </lineage>
</organism>
<dbReference type="Gene3D" id="2.60.40.1120">
    <property type="entry name" value="Carboxypeptidase-like, regulatory domain"/>
    <property type="match status" value="1"/>
</dbReference>
<sequence length="98" mass="10691">MKHLILAIFFTTIFSGLYAQTGKISGRVIDANTLKPLPFTNVYVNNTTLGVITNDAGEFTLPNLPLGSTELVFSFIGYLPQQVTIVVIAAPTNPFRFV</sequence>
<dbReference type="SUPFAM" id="SSF49464">
    <property type="entry name" value="Carboxypeptidase regulatory domain-like"/>
    <property type="match status" value="1"/>
</dbReference>
<dbReference type="Pfam" id="PF13715">
    <property type="entry name" value="CarbopepD_reg_2"/>
    <property type="match status" value="1"/>
</dbReference>
<accession>A0A327NJM8</accession>
<comment type="caution">
    <text evidence="1">The sequence shown here is derived from an EMBL/GenBank/DDBJ whole genome shotgun (WGS) entry which is preliminary data.</text>
</comment>
<gene>
    <name evidence="1" type="ORF">HMF3257_10470</name>
</gene>
<dbReference type="OrthoDB" id="1223654at2"/>
<evidence type="ECO:0008006" key="3">
    <source>
        <dbReference type="Google" id="ProtNLM"/>
    </source>
</evidence>
<evidence type="ECO:0000313" key="1">
    <source>
        <dbReference type="EMBL" id="RAI74589.1"/>
    </source>
</evidence>
<dbReference type="EMBL" id="QLII01000001">
    <property type="protein sequence ID" value="RAI74589.1"/>
    <property type="molecule type" value="Genomic_DNA"/>
</dbReference>
<keyword evidence="2" id="KW-1185">Reference proteome</keyword>
<dbReference type="Proteomes" id="UP000249016">
    <property type="component" value="Unassembled WGS sequence"/>
</dbReference>
<evidence type="ECO:0000313" key="2">
    <source>
        <dbReference type="Proteomes" id="UP000249016"/>
    </source>
</evidence>